<evidence type="ECO:0008006" key="5">
    <source>
        <dbReference type="Google" id="ProtNLM"/>
    </source>
</evidence>
<feature type="non-terminal residue" evidence="3">
    <location>
        <position position="345"/>
    </location>
</feature>
<dbReference type="OrthoDB" id="5986938at2759"/>
<dbReference type="InterPro" id="IPR010998">
    <property type="entry name" value="Integrase_recombinase_N"/>
</dbReference>
<gene>
    <name evidence="3" type="ORF">AWC38_SpisGene24753</name>
</gene>
<dbReference type="GO" id="GO:0003677">
    <property type="term" value="F:DNA binding"/>
    <property type="evidence" value="ECO:0007669"/>
    <property type="project" value="UniProtKB-KW"/>
</dbReference>
<dbReference type="Gene3D" id="1.10.150.130">
    <property type="match status" value="2"/>
</dbReference>
<feature type="compositionally biased region" description="Polar residues" evidence="2">
    <location>
        <begin position="1"/>
        <end position="39"/>
    </location>
</feature>
<keyword evidence="1" id="KW-0238">DNA-binding</keyword>
<sequence length="345" mass="38402">MVRQCSSADATDSSVPESRQNPTNPAKQSVRNSPDLTQTKSHDLPLIRHKLDQYQLSPSATEVLMGSWPEGTTKQYQTYLKRWQSFCEHRNIDIYCPGVAMGIEFLVSLYWSGLGYSAVNAARSALSATILSEGIPFAGQRGQTLLYMDTRSIQELDDGFRIIINEKLKQTKPGKHLAPIKRHPRHVEQNTSRESIGDLRAPGLANPAMVRQCSSADATDSSVPESRQNPTNPAKQSVRNSPDLTQTKSHDLPLIRHKLDQYQLSPSATEVLMGSWPEGTTKQYQTYLKRWQSFCEHRNIDIYCPGVAMGIEFLVSLYWSGLGYSAVNAARSALSATILSEGIPF</sequence>
<feature type="compositionally biased region" description="Polar residues" evidence="2">
    <location>
        <begin position="213"/>
        <end position="247"/>
    </location>
</feature>
<evidence type="ECO:0000256" key="2">
    <source>
        <dbReference type="SAM" id="MobiDB-lite"/>
    </source>
</evidence>
<accession>A0A2B4R5J0</accession>
<feature type="region of interest" description="Disordered" evidence="2">
    <location>
        <begin position="213"/>
        <end position="252"/>
    </location>
</feature>
<name>A0A2B4R5J0_STYPI</name>
<feature type="region of interest" description="Disordered" evidence="2">
    <location>
        <begin position="1"/>
        <end position="42"/>
    </location>
</feature>
<evidence type="ECO:0000313" key="4">
    <source>
        <dbReference type="Proteomes" id="UP000225706"/>
    </source>
</evidence>
<dbReference type="PANTHER" id="PTHR35617:SF3">
    <property type="entry name" value="CORE-BINDING (CB) DOMAIN-CONTAINING PROTEIN"/>
    <property type="match status" value="1"/>
</dbReference>
<reference evidence="4" key="1">
    <citation type="journal article" date="2017" name="bioRxiv">
        <title>Comparative analysis of the genomes of Stylophora pistillata and Acropora digitifera provides evidence for extensive differences between species of corals.</title>
        <authorList>
            <person name="Voolstra C.R."/>
            <person name="Li Y."/>
            <person name="Liew Y.J."/>
            <person name="Baumgarten S."/>
            <person name="Zoccola D."/>
            <person name="Flot J.-F."/>
            <person name="Tambutte S."/>
            <person name="Allemand D."/>
            <person name="Aranda M."/>
        </authorList>
    </citation>
    <scope>NUCLEOTIDE SEQUENCE [LARGE SCALE GENOMIC DNA]</scope>
</reference>
<dbReference type="Proteomes" id="UP000225706">
    <property type="component" value="Unassembled WGS sequence"/>
</dbReference>
<dbReference type="PANTHER" id="PTHR35617">
    <property type="entry name" value="PHAGE_INTEGRASE DOMAIN-CONTAINING PROTEIN"/>
    <property type="match status" value="1"/>
</dbReference>
<proteinExistence type="predicted"/>
<evidence type="ECO:0000313" key="3">
    <source>
        <dbReference type="EMBL" id="PFX11492.1"/>
    </source>
</evidence>
<keyword evidence="4" id="KW-1185">Reference proteome</keyword>
<dbReference type="EMBL" id="LSMT01002390">
    <property type="protein sequence ID" value="PFX11492.1"/>
    <property type="molecule type" value="Genomic_DNA"/>
</dbReference>
<comment type="caution">
    <text evidence="3">The sequence shown here is derived from an EMBL/GenBank/DDBJ whole genome shotgun (WGS) entry which is preliminary data.</text>
</comment>
<evidence type="ECO:0000256" key="1">
    <source>
        <dbReference type="ARBA" id="ARBA00023125"/>
    </source>
</evidence>
<protein>
    <recommendedName>
        <fullName evidence="5">Core-binding (CB) domain-containing protein</fullName>
    </recommendedName>
</protein>
<organism evidence="3 4">
    <name type="scientific">Stylophora pistillata</name>
    <name type="common">Smooth cauliflower coral</name>
    <dbReference type="NCBI Taxonomy" id="50429"/>
    <lineage>
        <taxon>Eukaryota</taxon>
        <taxon>Metazoa</taxon>
        <taxon>Cnidaria</taxon>
        <taxon>Anthozoa</taxon>
        <taxon>Hexacorallia</taxon>
        <taxon>Scleractinia</taxon>
        <taxon>Astrocoeniina</taxon>
        <taxon>Pocilloporidae</taxon>
        <taxon>Stylophora</taxon>
    </lineage>
</organism>
<dbReference type="AlphaFoldDB" id="A0A2B4R5J0"/>
<feature type="region of interest" description="Disordered" evidence="2">
    <location>
        <begin position="182"/>
        <end position="201"/>
    </location>
</feature>